<reference evidence="3" key="1">
    <citation type="thesis" date="2020" institute="ProQuest LLC" country="789 East Eisenhower Parkway, Ann Arbor, MI, USA">
        <title>Comparative Genomics and Chromosome Evolution.</title>
        <authorList>
            <person name="Mudd A.B."/>
        </authorList>
    </citation>
    <scope>NUCLEOTIDE SEQUENCE</scope>
    <source>
        <strain evidence="3">237g6f4</strain>
        <tissue evidence="3">Blood</tissue>
    </source>
</reference>
<dbReference type="Pfam" id="PF01352">
    <property type="entry name" value="KRAB"/>
    <property type="match status" value="1"/>
</dbReference>
<feature type="compositionally biased region" description="Polar residues" evidence="1">
    <location>
        <begin position="178"/>
        <end position="192"/>
    </location>
</feature>
<organism evidence="3 4">
    <name type="scientific">Engystomops pustulosus</name>
    <name type="common">Tungara frog</name>
    <name type="synonym">Physalaemus pustulosus</name>
    <dbReference type="NCBI Taxonomy" id="76066"/>
    <lineage>
        <taxon>Eukaryota</taxon>
        <taxon>Metazoa</taxon>
        <taxon>Chordata</taxon>
        <taxon>Craniata</taxon>
        <taxon>Vertebrata</taxon>
        <taxon>Euteleostomi</taxon>
        <taxon>Amphibia</taxon>
        <taxon>Batrachia</taxon>
        <taxon>Anura</taxon>
        <taxon>Neobatrachia</taxon>
        <taxon>Hyloidea</taxon>
        <taxon>Leptodactylidae</taxon>
        <taxon>Leiuperinae</taxon>
        <taxon>Engystomops</taxon>
    </lineage>
</organism>
<evidence type="ECO:0000313" key="4">
    <source>
        <dbReference type="Proteomes" id="UP000824782"/>
    </source>
</evidence>
<gene>
    <name evidence="3" type="ORF">GDO81_021319</name>
</gene>
<evidence type="ECO:0000259" key="2">
    <source>
        <dbReference type="PROSITE" id="PS50805"/>
    </source>
</evidence>
<comment type="caution">
    <text evidence="3">The sequence shown here is derived from an EMBL/GenBank/DDBJ whole genome shotgun (WGS) entry which is preliminary data.</text>
</comment>
<feature type="domain" description="KRAB" evidence="2">
    <location>
        <begin position="67"/>
        <end position="151"/>
    </location>
</feature>
<dbReference type="CDD" id="cd07765">
    <property type="entry name" value="KRAB_A-box"/>
    <property type="match status" value="1"/>
</dbReference>
<keyword evidence="4" id="KW-1185">Reference proteome</keyword>
<dbReference type="PROSITE" id="PS50805">
    <property type="entry name" value="KRAB"/>
    <property type="match status" value="1"/>
</dbReference>
<evidence type="ECO:0000256" key="1">
    <source>
        <dbReference type="SAM" id="MobiDB-lite"/>
    </source>
</evidence>
<evidence type="ECO:0000313" key="3">
    <source>
        <dbReference type="EMBL" id="KAG8549390.1"/>
    </source>
</evidence>
<dbReference type="Proteomes" id="UP000824782">
    <property type="component" value="Unassembled WGS sequence"/>
</dbReference>
<accession>A0AAV6ZQ17</accession>
<dbReference type="EMBL" id="WNYA01000187">
    <property type="protein sequence ID" value="KAG8549390.1"/>
    <property type="molecule type" value="Genomic_DNA"/>
</dbReference>
<dbReference type="Gene3D" id="6.10.140.140">
    <property type="match status" value="1"/>
</dbReference>
<dbReference type="InterPro" id="IPR001909">
    <property type="entry name" value="KRAB"/>
</dbReference>
<protein>
    <recommendedName>
        <fullName evidence="2">KRAB domain-containing protein</fullName>
    </recommendedName>
</protein>
<name>A0AAV6ZQ17_ENGPU</name>
<proteinExistence type="predicted"/>
<dbReference type="AlphaFoldDB" id="A0AAV6ZQ17"/>
<dbReference type="InterPro" id="IPR036051">
    <property type="entry name" value="KRAB_dom_sf"/>
</dbReference>
<feature type="region of interest" description="Disordered" evidence="1">
    <location>
        <begin position="103"/>
        <end position="136"/>
    </location>
</feature>
<feature type="region of interest" description="Disordered" evidence="1">
    <location>
        <begin position="177"/>
        <end position="206"/>
    </location>
</feature>
<dbReference type="SUPFAM" id="SSF109640">
    <property type="entry name" value="KRAB domain (Kruppel-associated box)"/>
    <property type="match status" value="1"/>
</dbReference>
<sequence length="250" mass="28852">MYLLTGEVYLIIKKLGDRTSVPHVSEGLIQHALTLPSPYSEESENSDQKILDLTKTIIALLTREVPIRCQDVTVYFSMEEWEYIEEHKDEYKDLLMENRHSLTSLGGSSRRSPEPQTHPGICHYNPETRTEKPNGSQVMVTDGLTKRIKVETEDDRYRRNYPDRCKEEVVPVAFYPEASSNRNTSPGSSASPHLSYKTEADFTQRSSPESIYEDLLTFTERRRMNERILELTMEIIDLLSKGVRDDYVIV</sequence>
<dbReference type="GO" id="GO:0006355">
    <property type="term" value="P:regulation of DNA-templated transcription"/>
    <property type="evidence" value="ECO:0007669"/>
    <property type="project" value="InterPro"/>
</dbReference>